<dbReference type="FunFam" id="3.30.950.10:FF:000002">
    <property type="entry name" value="Ribosomal RNA small subunit methyltransferase I"/>
    <property type="match status" value="1"/>
</dbReference>
<reference evidence="8" key="1">
    <citation type="submission" date="2024-07" db="EMBL/GenBank/DDBJ databases">
        <title>Complete genome sequence of Verrucomicrobiaceae bacterium NT6N.</title>
        <authorList>
            <person name="Huang C."/>
            <person name="Takami H."/>
            <person name="Hamasaki K."/>
        </authorList>
    </citation>
    <scope>NUCLEOTIDE SEQUENCE</scope>
    <source>
        <strain evidence="8">NT6N</strain>
    </source>
</reference>
<organism evidence="8">
    <name type="scientific">Oceaniferula spumae</name>
    <dbReference type="NCBI Taxonomy" id="2979115"/>
    <lineage>
        <taxon>Bacteria</taxon>
        <taxon>Pseudomonadati</taxon>
        <taxon>Verrucomicrobiota</taxon>
        <taxon>Verrucomicrobiia</taxon>
        <taxon>Verrucomicrobiales</taxon>
        <taxon>Verrucomicrobiaceae</taxon>
        <taxon>Oceaniferula</taxon>
    </lineage>
</organism>
<dbReference type="InterPro" id="IPR035996">
    <property type="entry name" value="4pyrrol_Methylase_sf"/>
</dbReference>
<dbReference type="GO" id="GO:0005737">
    <property type="term" value="C:cytoplasm"/>
    <property type="evidence" value="ECO:0007669"/>
    <property type="project" value="UniProtKB-SubCell"/>
</dbReference>
<dbReference type="InterPro" id="IPR018063">
    <property type="entry name" value="SAM_MeTrfase_RsmI_CS"/>
</dbReference>
<dbReference type="FunFam" id="3.40.1010.10:FF:000007">
    <property type="entry name" value="Ribosomal RNA small subunit methyltransferase I"/>
    <property type="match status" value="1"/>
</dbReference>
<keyword evidence="3 6" id="KW-0489">Methyltransferase</keyword>
<proteinExistence type="inferred from homology"/>
<dbReference type="AlphaFoldDB" id="A0AAT9FGW3"/>
<dbReference type="Gene3D" id="3.40.1010.10">
    <property type="entry name" value="Cobalt-precorrin-4 Transmethylase, Domain 1"/>
    <property type="match status" value="1"/>
</dbReference>
<dbReference type="PROSITE" id="PS01296">
    <property type="entry name" value="RSMI"/>
    <property type="match status" value="1"/>
</dbReference>
<name>A0AAT9FGW3_9BACT</name>
<comment type="similarity">
    <text evidence="6">Belongs to the methyltransferase superfamily. RsmI family.</text>
</comment>
<dbReference type="PANTHER" id="PTHR46111:SF1">
    <property type="entry name" value="RIBOSOMAL RNA SMALL SUBUNIT METHYLTRANSFERASE I"/>
    <property type="match status" value="1"/>
</dbReference>
<comment type="catalytic activity">
    <reaction evidence="6">
        <text>cytidine(1402) in 16S rRNA + S-adenosyl-L-methionine = 2'-O-methylcytidine(1402) in 16S rRNA + S-adenosyl-L-homocysteine + H(+)</text>
        <dbReference type="Rhea" id="RHEA:42924"/>
        <dbReference type="Rhea" id="RHEA-COMP:10285"/>
        <dbReference type="Rhea" id="RHEA-COMP:10286"/>
        <dbReference type="ChEBI" id="CHEBI:15378"/>
        <dbReference type="ChEBI" id="CHEBI:57856"/>
        <dbReference type="ChEBI" id="CHEBI:59789"/>
        <dbReference type="ChEBI" id="CHEBI:74495"/>
        <dbReference type="ChEBI" id="CHEBI:82748"/>
        <dbReference type="EC" id="2.1.1.198"/>
    </reaction>
</comment>
<dbReference type="PIRSF" id="PIRSF005917">
    <property type="entry name" value="MTase_YraL"/>
    <property type="match status" value="1"/>
</dbReference>
<comment type="function">
    <text evidence="6">Catalyzes the 2'-O-methylation of the ribose of cytidine 1402 (C1402) in 16S rRNA.</text>
</comment>
<dbReference type="EMBL" id="AP026866">
    <property type="protein sequence ID" value="BDS05221.1"/>
    <property type="molecule type" value="Genomic_DNA"/>
</dbReference>
<dbReference type="Pfam" id="PF00590">
    <property type="entry name" value="TP_methylase"/>
    <property type="match status" value="1"/>
</dbReference>
<dbReference type="InterPro" id="IPR000878">
    <property type="entry name" value="4pyrrol_Mease"/>
</dbReference>
<comment type="subcellular location">
    <subcellularLocation>
        <location evidence="6">Cytoplasm</location>
    </subcellularLocation>
</comment>
<keyword evidence="4 6" id="KW-0808">Transferase</keyword>
<dbReference type="EC" id="2.1.1.198" evidence="6"/>
<sequence>MFTFVPTPIGNRGDITLRALEVLRSVDLIACEDTRHSRPLLKHYEIDQTLVSLHDHNEAHRLPELIEKAKAGSHIAVISDAGMPLISDPGYRLMQACIAEDIAYTVLPGPSAVLTALAGSGFPCHAFSFDGFLPVKKGKRRKALEAAISAEKTAIFFESPHRLLSTLEILTDINPELPVCVARELSKKFETYHRDGAATLWEYFKQHPPKGEIVLLLDVSQAS</sequence>
<evidence type="ECO:0000313" key="8">
    <source>
        <dbReference type="EMBL" id="BDS05221.1"/>
    </source>
</evidence>
<evidence type="ECO:0000256" key="5">
    <source>
        <dbReference type="ARBA" id="ARBA00022691"/>
    </source>
</evidence>
<dbReference type="InterPro" id="IPR014776">
    <property type="entry name" value="4pyrrole_Mease_sub2"/>
</dbReference>
<gene>
    <name evidence="6" type="primary">rsmI</name>
    <name evidence="8" type="ORF">NT6N_02610</name>
</gene>
<dbReference type="SUPFAM" id="SSF53790">
    <property type="entry name" value="Tetrapyrrole methylase"/>
    <property type="match status" value="1"/>
</dbReference>
<dbReference type="InterPro" id="IPR008189">
    <property type="entry name" value="rRNA_ssu_MeTfrase_I"/>
</dbReference>
<dbReference type="HAMAP" id="MF_01877">
    <property type="entry name" value="16SrRNA_methyltr_I"/>
    <property type="match status" value="1"/>
</dbReference>
<evidence type="ECO:0000256" key="4">
    <source>
        <dbReference type="ARBA" id="ARBA00022679"/>
    </source>
</evidence>
<dbReference type="KEGG" id="osu:NT6N_02610"/>
<evidence type="ECO:0000259" key="7">
    <source>
        <dbReference type="Pfam" id="PF00590"/>
    </source>
</evidence>
<protein>
    <recommendedName>
        <fullName evidence="6">Ribosomal RNA small subunit methyltransferase I</fullName>
        <ecNumber evidence="6">2.1.1.198</ecNumber>
    </recommendedName>
    <alternativeName>
        <fullName evidence="6">16S rRNA 2'-O-ribose C1402 methyltransferase</fullName>
    </alternativeName>
    <alternativeName>
        <fullName evidence="6">rRNA (cytidine-2'-O-)-methyltransferase RsmI</fullName>
    </alternativeName>
</protein>
<keyword evidence="2 6" id="KW-0698">rRNA processing</keyword>
<keyword evidence="1 6" id="KW-0963">Cytoplasm</keyword>
<dbReference type="InterPro" id="IPR014777">
    <property type="entry name" value="4pyrrole_Mease_sub1"/>
</dbReference>
<dbReference type="NCBIfam" id="TIGR00096">
    <property type="entry name" value="16S rRNA (cytidine(1402)-2'-O)-methyltransferase"/>
    <property type="match status" value="1"/>
</dbReference>
<accession>A0AAT9FGW3</accession>
<dbReference type="PANTHER" id="PTHR46111">
    <property type="entry name" value="RIBOSOMAL RNA SMALL SUBUNIT METHYLTRANSFERASE I"/>
    <property type="match status" value="1"/>
</dbReference>
<evidence type="ECO:0000256" key="1">
    <source>
        <dbReference type="ARBA" id="ARBA00022490"/>
    </source>
</evidence>
<keyword evidence="5 6" id="KW-0949">S-adenosyl-L-methionine</keyword>
<dbReference type="CDD" id="cd11648">
    <property type="entry name" value="RsmI"/>
    <property type="match status" value="1"/>
</dbReference>
<dbReference type="GO" id="GO:0070677">
    <property type="term" value="F:rRNA (cytosine-2'-O-)-methyltransferase activity"/>
    <property type="evidence" value="ECO:0007669"/>
    <property type="project" value="UniProtKB-UniRule"/>
</dbReference>
<evidence type="ECO:0000256" key="2">
    <source>
        <dbReference type="ARBA" id="ARBA00022552"/>
    </source>
</evidence>
<evidence type="ECO:0000256" key="6">
    <source>
        <dbReference type="HAMAP-Rule" id="MF_01877"/>
    </source>
</evidence>
<evidence type="ECO:0000256" key="3">
    <source>
        <dbReference type="ARBA" id="ARBA00022603"/>
    </source>
</evidence>
<feature type="domain" description="Tetrapyrrole methylase" evidence="7">
    <location>
        <begin position="1"/>
        <end position="194"/>
    </location>
</feature>
<dbReference type="Gene3D" id="3.30.950.10">
    <property type="entry name" value="Methyltransferase, Cobalt-precorrin-4 Transmethylase, Domain 2"/>
    <property type="match status" value="1"/>
</dbReference>